<dbReference type="FunFam" id="3.20.170.30:FF:000002">
    <property type="entry name" value="Phosphotransferase, putative"/>
    <property type="match status" value="1"/>
</dbReference>
<dbReference type="EC" id="2.7.1.160" evidence="3"/>
<dbReference type="InterPro" id="IPR042081">
    <property type="entry name" value="RNA_2'-PTrans_C"/>
</dbReference>
<dbReference type="PANTHER" id="PTHR12684">
    <property type="entry name" value="PUTATIVE PHOSPHOTRANSFERASE"/>
    <property type="match status" value="1"/>
</dbReference>
<evidence type="ECO:0000256" key="2">
    <source>
        <dbReference type="ARBA" id="ARBA00009836"/>
    </source>
</evidence>
<evidence type="ECO:0000256" key="6">
    <source>
        <dbReference type="ARBA" id="ARBA00047949"/>
    </source>
</evidence>
<reference evidence="7" key="1">
    <citation type="submission" date="2020-11" db="EMBL/GenBank/DDBJ databases">
        <authorList>
            <person name="Tran Van P."/>
        </authorList>
    </citation>
    <scope>NUCLEOTIDE SEQUENCE</scope>
</reference>
<gene>
    <name evidence="7" type="ORF">TBIB3V08_LOCUS564</name>
</gene>
<dbReference type="InterPro" id="IPR002745">
    <property type="entry name" value="Ptrans_KptA/Tpt1"/>
</dbReference>
<organism evidence="7">
    <name type="scientific">Timema bartmani</name>
    <dbReference type="NCBI Taxonomy" id="61472"/>
    <lineage>
        <taxon>Eukaryota</taxon>
        <taxon>Metazoa</taxon>
        <taxon>Ecdysozoa</taxon>
        <taxon>Arthropoda</taxon>
        <taxon>Hexapoda</taxon>
        <taxon>Insecta</taxon>
        <taxon>Pterygota</taxon>
        <taxon>Neoptera</taxon>
        <taxon>Polyneoptera</taxon>
        <taxon>Phasmatodea</taxon>
        <taxon>Timematodea</taxon>
        <taxon>Timematoidea</taxon>
        <taxon>Timematidae</taxon>
        <taxon>Timema</taxon>
    </lineage>
</organism>
<evidence type="ECO:0000256" key="4">
    <source>
        <dbReference type="ARBA" id="ARBA00022679"/>
    </source>
</evidence>
<accession>A0A7R9ENW4</accession>
<sequence>MSQGRDIALSKLLSWSLRHGAEKEGLDITDDGFINVRDLLNHRLFRGKYTLEDIQRVVAENNKQRFYLRTNQDGGILQIRANQGHSIKKITNLDLTPIIDERDFPVIIHGTHWQHWDQIRTEGLSRMNRLHIHFSPGEPSDSQVISGMRQSCQIYIYIDVRKALAVKYVVITLKKITNLDLTPIIDERDFPVIIHGTHWQHWDQIRTEGLSRMNRLHIHFSPGEPSDSQVISGMRQSCQIYIYIDVRKALADGLKFYKSKNNVILSPGNERGYIRPQYFSQVVQVSPSKY</sequence>
<dbReference type="GO" id="GO:0000215">
    <property type="term" value="F:tRNA 2'-phosphotransferase activity"/>
    <property type="evidence" value="ECO:0007669"/>
    <property type="project" value="UniProtKB-EC"/>
</dbReference>
<dbReference type="SUPFAM" id="SSF56399">
    <property type="entry name" value="ADP-ribosylation"/>
    <property type="match status" value="2"/>
</dbReference>
<dbReference type="InterPro" id="IPR042080">
    <property type="entry name" value="RNA_2'-PTrans_N"/>
</dbReference>
<evidence type="ECO:0000256" key="1">
    <source>
        <dbReference type="ARBA" id="ARBA00003343"/>
    </source>
</evidence>
<dbReference type="Gene3D" id="3.20.170.30">
    <property type="match status" value="2"/>
</dbReference>
<evidence type="ECO:0000313" key="7">
    <source>
        <dbReference type="EMBL" id="CAD7437964.1"/>
    </source>
</evidence>
<keyword evidence="4" id="KW-0808">Transferase</keyword>
<keyword evidence="5" id="KW-0520">NAD</keyword>
<dbReference type="AlphaFoldDB" id="A0A7R9ENW4"/>
<dbReference type="Gene3D" id="1.10.10.970">
    <property type="entry name" value="RNA 2'-phosphotransferase, Tpt1/KptA family, N-terminal domain"/>
    <property type="match status" value="1"/>
</dbReference>
<evidence type="ECO:0000256" key="5">
    <source>
        <dbReference type="ARBA" id="ARBA00023027"/>
    </source>
</evidence>
<comment type="function">
    <text evidence="1">Catalyzes the last step of tRNA splicing, the transfer of the splice junction 2'-phosphate from ligated tRNA to NAD to produce ADP-ribose 1''-2'' cyclic phosphate.</text>
</comment>
<protein>
    <recommendedName>
        <fullName evidence="3">2'-phosphotransferase</fullName>
        <ecNumber evidence="3">2.7.1.160</ecNumber>
    </recommendedName>
</protein>
<evidence type="ECO:0000256" key="3">
    <source>
        <dbReference type="ARBA" id="ARBA00012007"/>
    </source>
</evidence>
<dbReference type="EMBL" id="OD564350">
    <property type="protein sequence ID" value="CAD7437964.1"/>
    <property type="molecule type" value="Genomic_DNA"/>
</dbReference>
<comment type="similarity">
    <text evidence="2">Belongs to the KptA/TPT1 family.</text>
</comment>
<proteinExistence type="inferred from homology"/>
<dbReference type="Pfam" id="PF01885">
    <property type="entry name" value="PTS_2-RNA"/>
    <property type="match status" value="2"/>
</dbReference>
<dbReference type="GO" id="GO:0006388">
    <property type="term" value="P:tRNA splicing, via endonucleolytic cleavage and ligation"/>
    <property type="evidence" value="ECO:0007669"/>
    <property type="project" value="TreeGrafter"/>
</dbReference>
<name>A0A7R9ENW4_9NEOP</name>
<comment type="catalytic activity">
    <reaction evidence="6">
        <text>2'-phospho-[ligated tRNA] + NAD(+) = mature tRNA + ADP-alpha-D-ribose 1'',2''-cyclic phosphate + nicotinamide</text>
        <dbReference type="Rhea" id="RHEA:23324"/>
        <dbReference type="Rhea" id="RHEA-COMP:11106"/>
        <dbReference type="Rhea" id="RHEA-COMP:11107"/>
        <dbReference type="ChEBI" id="CHEBI:17154"/>
        <dbReference type="ChEBI" id="CHEBI:57540"/>
        <dbReference type="ChEBI" id="CHEBI:76596"/>
        <dbReference type="ChEBI" id="CHEBI:82883"/>
        <dbReference type="ChEBI" id="CHEBI:85027"/>
        <dbReference type="EC" id="2.7.1.160"/>
    </reaction>
</comment>
<dbReference type="PANTHER" id="PTHR12684:SF2">
    <property type="entry name" value="TRNA 2'-PHOSPHOTRANSFERASE 1"/>
    <property type="match status" value="1"/>
</dbReference>